<protein>
    <submittedName>
        <fullName evidence="2">Uncharacterized protein</fullName>
    </submittedName>
</protein>
<feature type="region of interest" description="Disordered" evidence="1">
    <location>
        <begin position="1"/>
        <end position="26"/>
    </location>
</feature>
<dbReference type="GeneID" id="70192627"/>
<evidence type="ECO:0000256" key="1">
    <source>
        <dbReference type="SAM" id="MobiDB-lite"/>
    </source>
</evidence>
<feature type="compositionally biased region" description="Basic and acidic residues" evidence="1">
    <location>
        <begin position="1"/>
        <end position="14"/>
    </location>
</feature>
<feature type="compositionally biased region" description="Polar residues" evidence="1">
    <location>
        <begin position="15"/>
        <end position="26"/>
    </location>
</feature>
<name>A0A9P8XSW1_9PEZI</name>
<gene>
    <name evidence="2" type="ORF">B0I36DRAFT_60155</name>
</gene>
<evidence type="ECO:0000313" key="2">
    <source>
        <dbReference type="EMBL" id="KAH7009462.1"/>
    </source>
</evidence>
<dbReference type="Proteomes" id="UP000756346">
    <property type="component" value="Unassembled WGS sequence"/>
</dbReference>
<reference evidence="2" key="1">
    <citation type="journal article" date="2021" name="Nat. Commun.">
        <title>Genetic determinants of endophytism in the Arabidopsis root mycobiome.</title>
        <authorList>
            <person name="Mesny F."/>
            <person name="Miyauchi S."/>
            <person name="Thiergart T."/>
            <person name="Pickel B."/>
            <person name="Atanasova L."/>
            <person name="Karlsson M."/>
            <person name="Huettel B."/>
            <person name="Barry K.W."/>
            <person name="Haridas S."/>
            <person name="Chen C."/>
            <person name="Bauer D."/>
            <person name="Andreopoulos W."/>
            <person name="Pangilinan J."/>
            <person name="LaButti K."/>
            <person name="Riley R."/>
            <person name="Lipzen A."/>
            <person name="Clum A."/>
            <person name="Drula E."/>
            <person name="Henrissat B."/>
            <person name="Kohler A."/>
            <person name="Grigoriev I.V."/>
            <person name="Martin F.M."/>
            <person name="Hacquard S."/>
        </authorList>
    </citation>
    <scope>NUCLEOTIDE SEQUENCE</scope>
    <source>
        <strain evidence="2">MPI-CAGE-CH-0230</strain>
    </source>
</reference>
<dbReference type="AlphaFoldDB" id="A0A9P8XSW1"/>
<sequence>MLQKVARTEGETKGTSRAQKHGSTARQNMCETYADFETVLSMVTSKSSLLSILIDPPMKSYDARLFDYLENPGEDLWSDLQAAVRRAPDAHTPRSRGTLRRAETVAEALRGKSLIVLDDGRFGMCADRVSVGDVVFPADAFRYCLVLRPADTGRLRGETSNRVNDGQGHLAHIGSWYHFVDCPPMIQGLIGAVIYERGSFDGLREMVYETIRLI</sequence>
<proteinExistence type="predicted"/>
<organism evidence="2 3">
    <name type="scientific">Microdochium trichocladiopsis</name>
    <dbReference type="NCBI Taxonomy" id="1682393"/>
    <lineage>
        <taxon>Eukaryota</taxon>
        <taxon>Fungi</taxon>
        <taxon>Dikarya</taxon>
        <taxon>Ascomycota</taxon>
        <taxon>Pezizomycotina</taxon>
        <taxon>Sordariomycetes</taxon>
        <taxon>Xylariomycetidae</taxon>
        <taxon>Xylariales</taxon>
        <taxon>Microdochiaceae</taxon>
        <taxon>Microdochium</taxon>
    </lineage>
</organism>
<dbReference type="RefSeq" id="XP_046004090.1">
    <property type="nucleotide sequence ID" value="XM_046163081.1"/>
</dbReference>
<accession>A0A9P8XSW1</accession>
<keyword evidence="3" id="KW-1185">Reference proteome</keyword>
<dbReference type="EMBL" id="JAGTJQ010000018">
    <property type="protein sequence ID" value="KAH7009462.1"/>
    <property type="molecule type" value="Genomic_DNA"/>
</dbReference>
<dbReference type="OrthoDB" id="4787534at2759"/>
<comment type="caution">
    <text evidence="2">The sequence shown here is derived from an EMBL/GenBank/DDBJ whole genome shotgun (WGS) entry which is preliminary data.</text>
</comment>
<evidence type="ECO:0000313" key="3">
    <source>
        <dbReference type="Proteomes" id="UP000756346"/>
    </source>
</evidence>